<evidence type="ECO:0000259" key="1">
    <source>
        <dbReference type="PROSITE" id="PS51186"/>
    </source>
</evidence>
<dbReference type="AlphaFoldDB" id="A0A098QT38"/>
<dbReference type="SUPFAM" id="SSF55729">
    <property type="entry name" value="Acyl-CoA N-acyltransferases (Nat)"/>
    <property type="match status" value="1"/>
</dbReference>
<dbReference type="InterPro" id="IPR016181">
    <property type="entry name" value="Acyl_CoA_acyltransferase"/>
</dbReference>
<keyword evidence="3" id="KW-1185">Reference proteome</keyword>
<dbReference type="CDD" id="cd04301">
    <property type="entry name" value="NAT_SF"/>
    <property type="match status" value="1"/>
</dbReference>
<dbReference type="eggNOG" id="COG0456">
    <property type="taxonomic scope" value="Bacteria"/>
</dbReference>
<dbReference type="Gene3D" id="3.40.630.30">
    <property type="match status" value="1"/>
</dbReference>
<dbReference type="OrthoDB" id="9804948at2"/>
<name>A0A098QT38_9SPIO</name>
<dbReference type="GO" id="GO:0016747">
    <property type="term" value="F:acyltransferase activity, transferring groups other than amino-acyl groups"/>
    <property type="evidence" value="ECO:0007669"/>
    <property type="project" value="InterPro"/>
</dbReference>
<dbReference type="PROSITE" id="PS51186">
    <property type="entry name" value="GNAT"/>
    <property type="match status" value="1"/>
</dbReference>
<proteinExistence type="predicted"/>
<dbReference type="RefSeq" id="WP_037550416.1">
    <property type="nucleotide sequence ID" value="NZ_JNUP01000072.1"/>
</dbReference>
<dbReference type="EMBL" id="JNUP01000072">
    <property type="protein sequence ID" value="KGE70844.1"/>
    <property type="molecule type" value="Genomic_DNA"/>
</dbReference>
<gene>
    <name evidence="2" type="ORF">DC28_15330</name>
</gene>
<comment type="caution">
    <text evidence="2">The sequence shown here is derived from an EMBL/GenBank/DDBJ whole genome shotgun (WGS) entry which is preliminary data.</text>
</comment>
<feature type="domain" description="N-acetyltransferase" evidence="1">
    <location>
        <begin position="5"/>
        <end position="153"/>
    </location>
</feature>
<evidence type="ECO:0000313" key="3">
    <source>
        <dbReference type="Proteomes" id="UP000029692"/>
    </source>
</evidence>
<dbReference type="InterPro" id="IPR000182">
    <property type="entry name" value="GNAT_dom"/>
</dbReference>
<accession>A0A098QT38</accession>
<organism evidence="2 3">
    <name type="scientific">Spirochaeta lutea</name>
    <dbReference type="NCBI Taxonomy" id="1480694"/>
    <lineage>
        <taxon>Bacteria</taxon>
        <taxon>Pseudomonadati</taxon>
        <taxon>Spirochaetota</taxon>
        <taxon>Spirochaetia</taxon>
        <taxon>Spirochaetales</taxon>
        <taxon>Spirochaetaceae</taxon>
        <taxon>Spirochaeta</taxon>
    </lineage>
</organism>
<sequence>MDYYTDYKEDAALRGSFDALAREVFGISFESWYQGGFWDGRYVCHSLVEGGTVVSNVSVTRMDLVLQGREVRAWQVGTVMTREGYRGRGLAARLMNRVLEQYRDRGDLWYLFPNESVMSFYPRYGFLPGRDVYYRLQVPRGAGGSIPPGLELTKIDVNDRAQRRKLVDGVNSRSPLSSRFDTRGCASIYMWHCLNGLRDCIYRISGTDTYIVFYEDDNTLGLFDIIADRRPPVQEILGALASRAGNRELRLHILPDELPDYSWPLSEHENEDMFFLPGAPETSFAHQLLAHT</sequence>
<reference evidence="2 3" key="1">
    <citation type="submission" date="2014-05" db="EMBL/GenBank/DDBJ databases">
        <title>De novo Genome Sequence of Spirocheata sp.</title>
        <authorList>
            <person name="Shivani Y."/>
            <person name="Subhash Y."/>
            <person name="Tushar L."/>
            <person name="Sasikala C."/>
            <person name="Ramana C.V."/>
        </authorList>
    </citation>
    <scope>NUCLEOTIDE SEQUENCE [LARGE SCALE GENOMIC DNA]</scope>
    <source>
        <strain evidence="2 3">JC230</strain>
    </source>
</reference>
<dbReference type="Proteomes" id="UP000029692">
    <property type="component" value="Unassembled WGS sequence"/>
</dbReference>
<evidence type="ECO:0000313" key="2">
    <source>
        <dbReference type="EMBL" id="KGE70844.1"/>
    </source>
</evidence>
<dbReference type="STRING" id="1480694.DC28_15330"/>
<protein>
    <recommendedName>
        <fullName evidence="1">N-acetyltransferase domain-containing protein</fullName>
    </recommendedName>
</protein>
<dbReference type="Pfam" id="PF13527">
    <property type="entry name" value="Acetyltransf_9"/>
    <property type="match status" value="1"/>
</dbReference>